<keyword evidence="3 5" id="KW-0732">Signal</keyword>
<accession>A0A381C8T5</accession>
<protein>
    <submittedName>
        <fullName evidence="7">Type-1A pilin</fullName>
    </submittedName>
</protein>
<proteinExistence type="inferred from homology"/>
<evidence type="ECO:0000313" key="8">
    <source>
        <dbReference type="Proteomes" id="UP000255528"/>
    </source>
</evidence>
<comment type="subcellular location">
    <subcellularLocation>
        <location evidence="1">Fimbrium</location>
    </subcellularLocation>
</comment>
<evidence type="ECO:0000256" key="3">
    <source>
        <dbReference type="ARBA" id="ARBA00022729"/>
    </source>
</evidence>
<dbReference type="InterPro" id="IPR036937">
    <property type="entry name" value="Adhesion_dom_fimbrial_sf"/>
</dbReference>
<dbReference type="PANTHER" id="PTHR33420:SF12">
    <property type="entry name" value="FIMBRIN-LIKE PROTEIN FIMI-RELATED"/>
    <property type="match status" value="1"/>
</dbReference>
<sequence>MLLRDFVLLTALVAVSASSAYAAEMNAGVVHFTGEIIEPSCTIKGDTGTTNNVPLGTYPTSLFAKVSDESDLVPFSIELINCPVTSAGLPNIHLTFEGPTALTKSDNLLDVSSAGATAATNVGIAVSLKGSTTLLKMDGTDETSIALALPSLATDSIIADFNARYKAFAIPVTAGPADADMTVNILYR</sequence>
<keyword evidence="4" id="KW-0281">Fimbrium</keyword>
<dbReference type="InterPro" id="IPR008966">
    <property type="entry name" value="Adhesion_dom_sf"/>
</dbReference>
<dbReference type="GO" id="GO:0009289">
    <property type="term" value="C:pilus"/>
    <property type="evidence" value="ECO:0007669"/>
    <property type="project" value="UniProtKB-SubCell"/>
</dbReference>
<feature type="domain" description="Fimbrial-type adhesion" evidence="6">
    <location>
        <begin position="30"/>
        <end position="187"/>
    </location>
</feature>
<organism evidence="7 8">
    <name type="scientific">Buttiauxella agrestis</name>
    <dbReference type="NCBI Taxonomy" id="82977"/>
    <lineage>
        <taxon>Bacteria</taxon>
        <taxon>Pseudomonadati</taxon>
        <taxon>Pseudomonadota</taxon>
        <taxon>Gammaproteobacteria</taxon>
        <taxon>Enterobacterales</taxon>
        <taxon>Enterobacteriaceae</taxon>
        <taxon>Buttiauxella</taxon>
    </lineage>
</organism>
<comment type="similarity">
    <text evidence="2">Belongs to the fimbrial protein family.</text>
</comment>
<evidence type="ECO:0000256" key="1">
    <source>
        <dbReference type="ARBA" id="ARBA00004561"/>
    </source>
</evidence>
<evidence type="ECO:0000256" key="5">
    <source>
        <dbReference type="SAM" id="SignalP"/>
    </source>
</evidence>
<dbReference type="InterPro" id="IPR000259">
    <property type="entry name" value="Adhesion_dom_fimbrial"/>
</dbReference>
<evidence type="ECO:0000256" key="2">
    <source>
        <dbReference type="ARBA" id="ARBA00006671"/>
    </source>
</evidence>
<feature type="chain" id="PRO_5016788530" evidence="5">
    <location>
        <begin position="23"/>
        <end position="188"/>
    </location>
</feature>
<feature type="signal peptide" evidence="5">
    <location>
        <begin position="1"/>
        <end position="22"/>
    </location>
</feature>
<dbReference type="EMBL" id="UIGI01000001">
    <property type="protein sequence ID" value="SUW63383.1"/>
    <property type="molecule type" value="Genomic_DNA"/>
</dbReference>
<dbReference type="InterPro" id="IPR050263">
    <property type="entry name" value="Bact_Fimbrial_Adh_Pro"/>
</dbReference>
<gene>
    <name evidence="7" type="primary">fimA_5</name>
    <name evidence="7" type="ORF">NCTC12119_01871</name>
</gene>
<reference evidence="7 8" key="1">
    <citation type="submission" date="2018-06" db="EMBL/GenBank/DDBJ databases">
        <authorList>
            <consortium name="Pathogen Informatics"/>
            <person name="Doyle S."/>
        </authorList>
    </citation>
    <scope>NUCLEOTIDE SEQUENCE [LARGE SCALE GENOMIC DNA]</scope>
    <source>
        <strain evidence="7 8">NCTC12119</strain>
    </source>
</reference>
<evidence type="ECO:0000259" key="6">
    <source>
        <dbReference type="Pfam" id="PF00419"/>
    </source>
</evidence>
<name>A0A381C8T5_9ENTR</name>
<dbReference type="Gene3D" id="2.60.40.1090">
    <property type="entry name" value="Fimbrial-type adhesion domain"/>
    <property type="match status" value="1"/>
</dbReference>
<dbReference type="RefSeq" id="WP_115628130.1">
    <property type="nucleotide sequence ID" value="NZ_UIGI01000001.1"/>
</dbReference>
<dbReference type="PANTHER" id="PTHR33420">
    <property type="entry name" value="FIMBRIAL SUBUNIT ELFA-RELATED"/>
    <property type="match status" value="1"/>
</dbReference>
<dbReference type="SUPFAM" id="SSF49401">
    <property type="entry name" value="Bacterial adhesins"/>
    <property type="match status" value="1"/>
</dbReference>
<dbReference type="Pfam" id="PF00419">
    <property type="entry name" value="Fimbrial"/>
    <property type="match status" value="1"/>
</dbReference>
<evidence type="ECO:0000313" key="7">
    <source>
        <dbReference type="EMBL" id="SUW63383.1"/>
    </source>
</evidence>
<dbReference type="Proteomes" id="UP000255528">
    <property type="component" value="Unassembled WGS sequence"/>
</dbReference>
<dbReference type="AlphaFoldDB" id="A0A381C8T5"/>
<evidence type="ECO:0000256" key="4">
    <source>
        <dbReference type="ARBA" id="ARBA00023263"/>
    </source>
</evidence>
<dbReference type="GO" id="GO:0043709">
    <property type="term" value="P:cell adhesion involved in single-species biofilm formation"/>
    <property type="evidence" value="ECO:0007669"/>
    <property type="project" value="TreeGrafter"/>
</dbReference>